<sequence>MLLTMVGPGGLVEQPIWYTIIVRVQQGRYRYWLTDYQLARAGKLLPLESQLAPTLPQQERQANETRFMPVSLHSKAVIIGLQAAMRKPVARPKKADPLAPYKVGFPGAGSPQR</sequence>
<reference evidence="2 3" key="1">
    <citation type="submission" date="2017-01" db="EMBL/GenBank/DDBJ databases">
        <title>A new Hymenobacter.</title>
        <authorList>
            <person name="Liang Y."/>
            <person name="Feng F."/>
        </authorList>
    </citation>
    <scope>NUCLEOTIDE SEQUENCE [LARGE SCALE GENOMIC DNA]</scope>
    <source>
        <strain evidence="2">MIMBbqt21</strain>
    </source>
</reference>
<keyword evidence="3" id="KW-1185">Reference proteome</keyword>
<comment type="caution">
    <text evidence="2">The sequence shown here is derived from an EMBL/GenBank/DDBJ whole genome shotgun (WGS) entry which is preliminary data.</text>
</comment>
<gene>
    <name evidence="2" type="ORF">BXP70_26495</name>
</gene>
<evidence type="ECO:0000313" key="3">
    <source>
        <dbReference type="Proteomes" id="UP000194873"/>
    </source>
</evidence>
<dbReference type="Proteomes" id="UP000194873">
    <property type="component" value="Unassembled WGS sequence"/>
</dbReference>
<dbReference type="EMBL" id="MTSE01000034">
    <property type="protein sequence ID" value="OUJ69389.1"/>
    <property type="molecule type" value="Genomic_DNA"/>
</dbReference>
<organism evidence="2 3">
    <name type="scientific">Hymenobacter crusticola</name>
    <dbReference type="NCBI Taxonomy" id="1770526"/>
    <lineage>
        <taxon>Bacteria</taxon>
        <taxon>Pseudomonadati</taxon>
        <taxon>Bacteroidota</taxon>
        <taxon>Cytophagia</taxon>
        <taxon>Cytophagales</taxon>
        <taxon>Hymenobacteraceae</taxon>
        <taxon>Hymenobacter</taxon>
    </lineage>
</organism>
<evidence type="ECO:0000256" key="1">
    <source>
        <dbReference type="SAM" id="MobiDB-lite"/>
    </source>
</evidence>
<feature type="region of interest" description="Disordered" evidence="1">
    <location>
        <begin position="91"/>
        <end position="113"/>
    </location>
</feature>
<proteinExistence type="predicted"/>
<evidence type="ECO:0000313" key="2">
    <source>
        <dbReference type="EMBL" id="OUJ69389.1"/>
    </source>
</evidence>
<dbReference type="AlphaFoldDB" id="A0A243W5Y8"/>
<protein>
    <submittedName>
        <fullName evidence="2">Uncharacterized protein</fullName>
    </submittedName>
</protein>
<accession>A0A243W5Y8</accession>
<name>A0A243W5Y8_9BACT</name>